<comment type="caution">
    <text evidence="6">The sequence shown here is derived from an EMBL/GenBank/DDBJ whole genome shotgun (WGS) entry which is preliminary data.</text>
</comment>
<sequence length="413" mass="46061">MYDEFVSVYIILRRDGVHEYWYFWKFVERPVLSLLAIGWWSHIADVWGRRPVMLISMTGTTLSYLVFVLLQQVGLLQREDGACVGIVQALDCLFGGSIAFNGLLHTCIGDCTSPGSRFKLFSALKGLSIFFYVGGTELVMLLLDIASQKYLDLSMVISSFVAVLNIVLIIWLLPETLRNPDYNLPVFKAVISPVMVSLQRPWLALALFVYALTPSFEIVKIWFGIICSEGPFFVQWYLIFPLLASAFALLLLYPAIAILYQRKARPLRSVLKFTRHLAYTCLSIDVFSTVTVLCIAASNRIAHLVFAALSPFTVAIAPAIYSFVPAHSAVLFGSFSVIEALGGMFSNMFIQRFWSWGNTDIAQYRLLYGALAICLILTGLLLFVDSTGGSVDEEDSSTVLSTHDDEESLTVHS</sequence>
<dbReference type="RefSeq" id="XP_043034437.1">
    <property type="nucleotide sequence ID" value="XM_043181392.1"/>
</dbReference>
<feature type="transmembrane region" description="Helical" evidence="5">
    <location>
        <begin position="123"/>
        <end position="143"/>
    </location>
</feature>
<feature type="transmembrane region" description="Helical" evidence="5">
    <location>
        <begin position="276"/>
        <end position="297"/>
    </location>
</feature>
<evidence type="ECO:0000256" key="3">
    <source>
        <dbReference type="ARBA" id="ARBA00022989"/>
    </source>
</evidence>
<evidence type="ECO:0000313" key="6">
    <source>
        <dbReference type="EMBL" id="KAG7440937.1"/>
    </source>
</evidence>
<dbReference type="Proteomes" id="UP000812287">
    <property type="component" value="Unassembled WGS sequence"/>
</dbReference>
<dbReference type="EMBL" id="MU250565">
    <property type="protein sequence ID" value="KAG7440937.1"/>
    <property type="molecule type" value="Genomic_DNA"/>
</dbReference>
<keyword evidence="4 5" id="KW-0472">Membrane</keyword>
<gene>
    <name evidence="6" type="ORF">BT62DRAFT_558260</name>
</gene>
<comment type="subcellular location">
    <subcellularLocation>
        <location evidence="1">Membrane</location>
        <topology evidence="1">Multi-pass membrane protein</topology>
    </subcellularLocation>
</comment>
<dbReference type="GO" id="GO:0022857">
    <property type="term" value="F:transmembrane transporter activity"/>
    <property type="evidence" value="ECO:0007669"/>
    <property type="project" value="TreeGrafter"/>
</dbReference>
<evidence type="ECO:0000256" key="5">
    <source>
        <dbReference type="SAM" id="Phobius"/>
    </source>
</evidence>
<evidence type="ECO:0000256" key="1">
    <source>
        <dbReference type="ARBA" id="ARBA00004141"/>
    </source>
</evidence>
<feature type="transmembrane region" description="Helical" evidence="5">
    <location>
        <begin position="330"/>
        <end position="354"/>
    </location>
</feature>
<dbReference type="Gene3D" id="1.20.1250.20">
    <property type="entry name" value="MFS general substrate transporter like domains"/>
    <property type="match status" value="1"/>
</dbReference>
<dbReference type="OrthoDB" id="3026777at2759"/>
<keyword evidence="7" id="KW-1185">Reference proteome</keyword>
<dbReference type="AlphaFoldDB" id="A0A9P7VI31"/>
<feature type="transmembrane region" description="Helical" evidence="5">
    <location>
        <begin position="150"/>
        <end position="173"/>
    </location>
</feature>
<organism evidence="6 7">
    <name type="scientific">Guyanagaster necrorhizus</name>
    <dbReference type="NCBI Taxonomy" id="856835"/>
    <lineage>
        <taxon>Eukaryota</taxon>
        <taxon>Fungi</taxon>
        <taxon>Dikarya</taxon>
        <taxon>Basidiomycota</taxon>
        <taxon>Agaricomycotina</taxon>
        <taxon>Agaricomycetes</taxon>
        <taxon>Agaricomycetidae</taxon>
        <taxon>Agaricales</taxon>
        <taxon>Marasmiineae</taxon>
        <taxon>Physalacriaceae</taxon>
        <taxon>Guyanagaster</taxon>
    </lineage>
</organism>
<dbReference type="PANTHER" id="PTHR23507">
    <property type="entry name" value="ZGC:174356"/>
    <property type="match status" value="1"/>
</dbReference>
<feature type="transmembrane region" description="Helical" evidence="5">
    <location>
        <begin position="304"/>
        <end position="324"/>
    </location>
</feature>
<dbReference type="GO" id="GO:0016020">
    <property type="term" value="C:membrane"/>
    <property type="evidence" value="ECO:0007669"/>
    <property type="project" value="UniProtKB-SubCell"/>
</dbReference>
<dbReference type="SUPFAM" id="SSF103473">
    <property type="entry name" value="MFS general substrate transporter"/>
    <property type="match status" value="1"/>
</dbReference>
<keyword evidence="2 5" id="KW-0812">Transmembrane</keyword>
<protein>
    <submittedName>
        <fullName evidence="6">Uncharacterized protein</fullName>
    </submittedName>
</protein>
<accession>A0A9P7VI31</accession>
<evidence type="ECO:0000313" key="7">
    <source>
        <dbReference type="Proteomes" id="UP000812287"/>
    </source>
</evidence>
<feature type="transmembrane region" description="Helical" evidence="5">
    <location>
        <begin position="235"/>
        <end position="256"/>
    </location>
</feature>
<reference evidence="6" key="1">
    <citation type="submission" date="2020-11" db="EMBL/GenBank/DDBJ databases">
        <title>Adaptations for nitrogen fixation in a non-lichenized fungal sporocarp promotes dispersal by wood-feeding termites.</title>
        <authorList>
            <consortium name="DOE Joint Genome Institute"/>
            <person name="Koch R.A."/>
            <person name="Yoon G."/>
            <person name="Arayal U."/>
            <person name="Lail K."/>
            <person name="Amirebrahimi M."/>
            <person name="Labutti K."/>
            <person name="Lipzen A."/>
            <person name="Riley R."/>
            <person name="Barry K."/>
            <person name="Henrissat B."/>
            <person name="Grigoriev I.V."/>
            <person name="Herr J.R."/>
            <person name="Aime M.C."/>
        </authorList>
    </citation>
    <scope>NUCLEOTIDE SEQUENCE</scope>
    <source>
        <strain evidence="6">MCA 3950</strain>
    </source>
</reference>
<feature type="transmembrane region" description="Helical" evidence="5">
    <location>
        <begin position="52"/>
        <end position="70"/>
    </location>
</feature>
<feature type="transmembrane region" description="Helical" evidence="5">
    <location>
        <begin position="20"/>
        <end position="40"/>
    </location>
</feature>
<proteinExistence type="predicted"/>
<evidence type="ECO:0000256" key="2">
    <source>
        <dbReference type="ARBA" id="ARBA00022692"/>
    </source>
</evidence>
<dbReference type="GeneID" id="66103688"/>
<dbReference type="InterPro" id="IPR036259">
    <property type="entry name" value="MFS_trans_sf"/>
</dbReference>
<dbReference type="PANTHER" id="PTHR23507:SF1">
    <property type="entry name" value="FI18259P1-RELATED"/>
    <property type="match status" value="1"/>
</dbReference>
<feature type="transmembrane region" description="Helical" evidence="5">
    <location>
        <begin position="202"/>
        <end position="223"/>
    </location>
</feature>
<feature type="transmembrane region" description="Helical" evidence="5">
    <location>
        <begin position="366"/>
        <end position="384"/>
    </location>
</feature>
<name>A0A9P7VI31_9AGAR</name>
<keyword evidence="3 5" id="KW-1133">Transmembrane helix</keyword>
<evidence type="ECO:0000256" key="4">
    <source>
        <dbReference type="ARBA" id="ARBA00023136"/>
    </source>
</evidence>